<dbReference type="Pfam" id="PF12094">
    <property type="entry name" value="DUF3570"/>
    <property type="match status" value="1"/>
</dbReference>
<feature type="chain" id="PRO_5014719951" description="DUF3570 domain-containing protein" evidence="1">
    <location>
        <begin position="25"/>
        <end position="419"/>
    </location>
</feature>
<reference evidence="2 3" key="1">
    <citation type="journal article" date="2017" name="Environ. Microbiol.">
        <title>Genomic and physiological analyses of 'Reinekea forsetii' reveal a versatile opportunistic lifestyle during spring algae blooms.</title>
        <authorList>
            <person name="Avci B."/>
            <person name="Hahnke R.L."/>
            <person name="Chafee M."/>
            <person name="Fischer T."/>
            <person name="Gruber-Vodicka H."/>
            <person name="Tegetmeyer H.E."/>
            <person name="Harder J."/>
            <person name="Fuchs B.M."/>
            <person name="Amann R.I."/>
            <person name="Teeling H."/>
        </authorList>
    </citation>
    <scope>NUCLEOTIDE SEQUENCE [LARGE SCALE GENOMIC DNA]</scope>
    <source>
        <strain evidence="2 3">Hel1_31_D35</strain>
    </source>
</reference>
<dbReference type="RefSeq" id="WP_100257184.1">
    <property type="nucleotide sequence ID" value="NZ_CP011797.1"/>
</dbReference>
<evidence type="ECO:0000313" key="3">
    <source>
        <dbReference type="Proteomes" id="UP000229757"/>
    </source>
</evidence>
<gene>
    <name evidence="2" type="ORF">REIFOR_01738</name>
</gene>
<keyword evidence="1" id="KW-0732">Signal</keyword>
<dbReference type="KEGG" id="rfo:REIFOR_01738"/>
<dbReference type="OrthoDB" id="5450709at2"/>
<proteinExistence type="predicted"/>
<evidence type="ECO:0000313" key="2">
    <source>
        <dbReference type="EMBL" id="ATX76876.1"/>
    </source>
</evidence>
<dbReference type="Proteomes" id="UP000229757">
    <property type="component" value="Chromosome"/>
</dbReference>
<keyword evidence="3" id="KW-1185">Reference proteome</keyword>
<protein>
    <recommendedName>
        <fullName evidence="4">DUF3570 domain-containing protein</fullName>
    </recommendedName>
</protein>
<sequence>MNQKLKLLAQSAFAIPGMIAAAHAAGPAATEASYRYSYYSEDDSPAARDDSGGAQDRYKIQVHQFHLLTPLTDKLALTVEGSYETMAGASPVYTYVPAGEDTVYTHFSGASQEQRYDLNVSGRVYGSTSDLGVGAYVSVERDYLAVSGSVDGSIALNDQMTTVSGGVSGGYDLIEPTSAYEAGSTAQAANEPARFGASGQSKWQVSVFEGVGQIIDMNTVVQANLAFTYKNGYLSDPYRDCPHAENVPCDIRPSTRAIGILGLGLRKFLPSLNGALHADYRLFVDTWDVASHTVDVDYYQNWAPNWRLFTANDIKFQLSPGIRYYLQSSGYFYEVPDLNDSIGGQVYNTDTSRYYSSDPRLAQYGAIALKTRLRVDFRQFSWVGALERYVANPEFGFNSSEIPGLPTFWRFTTGLDYRF</sequence>
<dbReference type="InterPro" id="IPR021953">
    <property type="entry name" value="DUF3570"/>
</dbReference>
<dbReference type="AlphaFoldDB" id="A0A2K8KVS0"/>
<name>A0A2K8KVS0_9GAMM</name>
<accession>A0A2K8KVS0</accession>
<feature type="signal peptide" evidence="1">
    <location>
        <begin position="1"/>
        <end position="24"/>
    </location>
</feature>
<evidence type="ECO:0000256" key="1">
    <source>
        <dbReference type="SAM" id="SignalP"/>
    </source>
</evidence>
<evidence type="ECO:0008006" key="4">
    <source>
        <dbReference type="Google" id="ProtNLM"/>
    </source>
</evidence>
<dbReference type="EMBL" id="CP011797">
    <property type="protein sequence ID" value="ATX76876.1"/>
    <property type="molecule type" value="Genomic_DNA"/>
</dbReference>
<organism evidence="2 3">
    <name type="scientific">Reinekea forsetii</name>
    <dbReference type="NCBI Taxonomy" id="1336806"/>
    <lineage>
        <taxon>Bacteria</taxon>
        <taxon>Pseudomonadati</taxon>
        <taxon>Pseudomonadota</taxon>
        <taxon>Gammaproteobacteria</taxon>
        <taxon>Oceanospirillales</taxon>
        <taxon>Saccharospirillaceae</taxon>
        <taxon>Reinekea</taxon>
    </lineage>
</organism>